<name>A0A1S9RQZ1_PENBI</name>
<sequence length="203" mass="22363">MISKIARHLVKLGTPSNLAWDSHFRELSKLRETPLRRDSHAWGVVNILKLLPAFGAPLTHLRSKPHNTSLPGHHNQHHKGPQNSACFRYQFDTATSTSNPIRQNMSSCAPPLPTQPAYTAASQATANVNFMDDAGEGIEEHQRLSANSELNVDGALPATKPVQAATQLLAKQWLKWAQSALNFDDVPTAVKNLRLALRELGDE</sequence>
<dbReference type="Proteomes" id="UP000190744">
    <property type="component" value="Unassembled WGS sequence"/>
</dbReference>
<organism evidence="2 3">
    <name type="scientific">Penicillium brasilianum</name>
    <dbReference type="NCBI Taxonomy" id="104259"/>
    <lineage>
        <taxon>Eukaryota</taxon>
        <taxon>Fungi</taxon>
        <taxon>Dikarya</taxon>
        <taxon>Ascomycota</taxon>
        <taxon>Pezizomycotina</taxon>
        <taxon>Eurotiomycetes</taxon>
        <taxon>Eurotiomycetidae</taxon>
        <taxon>Eurotiales</taxon>
        <taxon>Aspergillaceae</taxon>
        <taxon>Penicillium</taxon>
    </lineage>
</organism>
<evidence type="ECO:0000313" key="3">
    <source>
        <dbReference type="Proteomes" id="UP000190744"/>
    </source>
</evidence>
<reference evidence="3" key="1">
    <citation type="submission" date="2015-09" db="EMBL/GenBank/DDBJ databases">
        <authorList>
            <person name="Fill T.P."/>
            <person name="Baretta J.F."/>
            <person name="de Almeida L.G."/>
            <person name="Rocha M."/>
            <person name="de Souza D.H."/>
            <person name="Malavazi I."/>
            <person name="Cerdeira L.T."/>
            <person name="Hong H."/>
            <person name="Samborskyy M."/>
            <person name="de Vasconcelos A.T."/>
            <person name="Leadlay P."/>
            <person name="Rodrigues-Filho E."/>
        </authorList>
    </citation>
    <scope>NUCLEOTIDE SEQUENCE [LARGE SCALE GENOMIC DNA]</scope>
    <source>
        <strain evidence="3">LaBioMMi 136</strain>
    </source>
</reference>
<feature type="domain" description="Vta1 C-terminal" evidence="1">
    <location>
        <begin position="170"/>
        <end position="198"/>
    </location>
</feature>
<dbReference type="EMBL" id="LJBN01000122">
    <property type="protein sequence ID" value="OOQ87933.1"/>
    <property type="molecule type" value="Genomic_DNA"/>
</dbReference>
<accession>A0A1S9RQZ1</accession>
<dbReference type="InterPro" id="IPR041212">
    <property type="entry name" value="Vta1_C"/>
</dbReference>
<proteinExistence type="predicted"/>
<dbReference type="Gene3D" id="1.20.5.420">
    <property type="entry name" value="Immunoglobulin FC, subunit C"/>
    <property type="match status" value="1"/>
</dbReference>
<protein>
    <recommendedName>
        <fullName evidence="1">Vta1 C-terminal domain-containing protein</fullName>
    </recommendedName>
</protein>
<evidence type="ECO:0000313" key="2">
    <source>
        <dbReference type="EMBL" id="OOQ87933.1"/>
    </source>
</evidence>
<dbReference type="AlphaFoldDB" id="A0A1S9RQZ1"/>
<dbReference type="Pfam" id="PF18097">
    <property type="entry name" value="Vta1_C"/>
    <property type="match status" value="1"/>
</dbReference>
<evidence type="ECO:0000259" key="1">
    <source>
        <dbReference type="Pfam" id="PF18097"/>
    </source>
</evidence>
<gene>
    <name evidence="2" type="ORF">PEBR_15230</name>
</gene>
<comment type="caution">
    <text evidence="2">The sequence shown here is derived from an EMBL/GenBank/DDBJ whole genome shotgun (WGS) entry which is preliminary data.</text>
</comment>